<dbReference type="HAMAP" id="MF_00073">
    <property type="entry name" value="NusB"/>
    <property type="match status" value="1"/>
</dbReference>
<dbReference type="InterPro" id="IPR011605">
    <property type="entry name" value="NusB_fam"/>
</dbReference>
<dbReference type="SUPFAM" id="SSF48013">
    <property type="entry name" value="NusB-like"/>
    <property type="match status" value="1"/>
</dbReference>
<dbReference type="PANTHER" id="PTHR11078:SF3">
    <property type="entry name" value="ANTITERMINATION NUSB DOMAIN-CONTAINING PROTEIN"/>
    <property type="match status" value="1"/>
</dbReference>
<evidence type="ECO:0000256" key="2">
    <source>
        <dbReference type="ARBA" id="ARBA00022814"/>
    </source>
</evidence>
<dbReference type="NCBIfam" id="TIGR01951">
    <property type="entry name" value="nusB"/>
    <property type="match status" value="1"/>
</dbReference>
<accession>A0A9D1NSC3</accession>
<keyword evidence="2 6" id="KW-0889">Transcription antitermination</keyword>
<evidence type="ECO:0000256" key="6">
    <source>
        <dbReference type="HAMAP-Rule" id="MF_00073"/>
    </source>
</evidence>
<reference evidence="8" key="1">
    <citation type="submission" date="2020-10" db="EMBL/GenBank/DDBJ databases">
        <authorList>
            <person name="Gilroy R."/>
        </authorList>
    </citation>
    <scope>NUCLEOTIDE SEQUENCE</scope>
    <source>
        <strain evidence="8">1370</strain>
    </source>
</reference>
<organism evidence="8 9">
    <name type="scientific">Candidatus Faeciplasma avium</name>
    <dbReference type="NCBI Taxonomy" id="2840798"/>
    <lineage>
        <taxon>Bacteria</taxon>
        <taxon>Bacillati</taxon>
        <taxon>Bacillota</taxon>
        <taxon>Clostridia</taxon>
        <taxon>Eubacteriales</taxon>
        <taxon>Oscillospiraceae</taxon>
        <taxon>Oscillospiraceae incertae sedis</taxon>
        <taxon>Candidatus Faeciplasma</taxon>
    </lineage>
</organism>
<reference evidence="8" key="2">
    <citation type="journal article" date="2021" name="PeerJ">
        <title>Extensive microbial diversity within the chicken gut microbiome revealed by metagenomics and culture.</title>
        <authorList>
            <person name="Gilroy R."/>
            <person name="Ravi A."/>
            <person name="Getino M."/>
            <person name="Pursley I."/>
            <person name="Horton D.L."/>
            <person name="Alikhan N.F."/>
            <person name="Baker D."/>
            <person name="Gharbi K."/>
            <person name="Hall N."/>
            <person name="Watson M."/>
            <person name="Adriaenssens E.M."/>
            <person name="Foster-Nyarko E."/>
            <person name="Jarju S."/>
            <person name="Secka A."/>
            <person name="Antonio M."/>
            <person name="Oren A."/>
            <person name="Chaudhuri R.R."/>
            <person name="La Ragione R."/>
            <person name="Hildebrand F."/>
            <person name="Pallen M.J."/>
        </authorList>
    </citation>
    <scope>NUCLEOTIDE SEQUENCE</scope>
    <source>
        <strain evidence="8">1370</strain>
    </source>
</reference>
<dbReference type="Pfam" id="PF01029">
    <property type="entry name" value="NusB"/>
    <property type="match status" value="1"/>
</dbReference>
<dbReference type="InterPro" id="IPR006027">
    <property type="entry name" value="NusB_RsmB_TIM44"/>
</dbReference>
<dbReference type="EMBL" id="DVOL01000080">
    <property type="protein sequence ID" value="HIV11150.1"/>
    <property type="molecule type" value="Genomic_DNA"/>
</dbReference>
<evidence type="ECO:0000259" key="7">
    <source>
        <dbReference type="Pfam" id="PF01029"/>
    </source>
</evidence>
<name>A0A9D1NSC3_9FIRM</name>
<keyword evidence="4 6" id="KW-0805">Transcription regulation</keyword>
<feature type="domain" description="NusB/RsmB/TIM44" evidence="7">
    <location>
        <begin position="9"/>
        <end position="131"/>
    </location>
</feature>
<gene>
    <name evidence="6 8" type="primary">nusB</name>
    <name evidence="8" type="ORF">IAD28_05610</name>
</gene>
<proteinExistence type="inferred from homology"/>
<dbReference type="GO" id="GO:0006353">
    <property type="term" value="P:DNA-templated transcription termination"/>
    <property type="evidence" value="ECO:0007669"/>
    <property type="project" value="UniProtKB-UniRule"/>
</dbReference>
<evidence type="ECO:0000256" key="3">
    <source>
        <dbReference type="ARBA" id="ARBA00022884"/>
    </source>
</evidence>
<dbReference type="AlphaFoldDB" id="A0A9D1NSC3"/>
<keyword evidence="5 6" id="KW-0804">Transcription</keyword>
<protein>
    <recommendedName>
        <fullName evidence="6">Transcription antitermination protein NusB</fullName>
    </recommendedName>
    <alternativeName>
        <fullName evidence="6">Antitermination factor NusB</fullName>
    </alternativeName>
</protein>
<dbReference type="GO" id="GO:0005829">
    <property type="term" value="C:cytosol"/>
    <property type="evidence" value="ECO:0007669"/>
    <property type="project" value="TreeGrafter"/>
</dbReference>
<dbReference type="GO" id="GO:0031564">
    <property type="term" value="P:transcription antitermination"/>
    <property type="evidence" value="ECO:0007669"/>
    <property type="project" value="UniProtKB-KW"/>
</dbReference>
<comment type="caution">
    <text evidence="8">The sequence shown here is derived from an EMBL/GenBank/DDBJ whole genome shotgun (WGS) entry which is preliminary data.</text>
</comment>
<evidence type="ECO:0000256" key="1">
    <source>
        <dbReference type="ARBA" id="ARBA00005952"/>
    </source>
</evidence>
<dbReference type="PANTHER" id="PTHR11078">
    <property type="entry name" value="N UTILIZATION SUBSTANCE PROTEIN B-RELATED"/>
    <property type="match status" value="1"/>
</dbReference>
<comment type="function">
    <text evidence="6">Involved in transcription antitermination. Required for transcription of ribosomal RNA (rRNA) genes. Binds specifically to the boxA antiterminator sequence of the ribosomal RNA (rrn) operons.</text>
</comment>
<evidence type="ECO:0000256" key="5">
    <source>
        <dbReference type="ARBA" id="ARBA00023163"/>
    </source>
</evidence>
<evidence type="ECO:0000313" key="9">
    <source>
        <dbReference type="Proteomes" id="UP000823960"/>
    </source>
</evidence>
<dbReference type="Gene3D" id="1.10.940.10">
    <property type="entry name" value="NusB-like"/>
    <property type="match status" value="1"/>
</dbReference>
<sequence length="137" mass="15543">MGVTRHDIRESEFLIIFEKSFRSESVLELLELSQDNEAITVNDEVRTTVEGVYEHLEELDGIISRFSSKRSIQRIPRINLSALRLAIYEILYKPDKAPVRAVINEAVGLVKKYAQDADVSFVNGVLGAYSRSLEEGR</sequence>
<evidence type="ECO:0000256" key="4">
    <source>
        <dbReference type="ARBA" id="ARBA00023015"/>
    </source>
</evidence>
<keyword evidence="3 6" id="KW-0694">RNA-binding</keyword>
<evidence type="ECO:0000313" key="8">
    <source>
        <dbReference type="EMBL" id="HIV11150.1"/>
    </source>
</evidence>
<dbReference type="GO" id="GO:0003723">
    <property type="term" value="F:RNA binding"/>
    <property type="evidence" value="ECO:0007669"/>
    <property type="project" value="UniProtKB-UniRule"/>
</dbReference>
<dbReference type="InterPro" id="IPR035926">
    <property type="entry name" value="NusB-like_sf"/>
</dbReference>
<comment type="similarity">
    <text evidence="1 6">Belongs to the NusB family.</text>
</comment>
<dbReference type="Proteomes" id="UP000823960">
    <property type="component" value="Unassembled WGS sequence"/>
</dbReference>